<dbReference type="GO" id="GO:0009448">
    <property type="term" value="P:gamma-aminobutyric acid metabolic process"/>
    <property type="evidence" value="ECO:0007669"/>
    <property type="project" value="TreeGrafter"/>
</dbReference>
<gene>
    <name evidence="7" type="ORF">GHC57_15000</name>
</gene>
<dbReference type="NCBIfam" id="NF004767">
    <property type="entry name" value="PRK06105.1"/>
    <property type="match status" value="1"/>
</dbReference>
<proteinExistence type="inferred from homology"/>
<evidence type="ECO:0000256" key="6">
    <source>
        <dbReference type="RuleBase" id="RU003560"/>
    </source>
</evidence>
<dbReference type="PIRSF" id="PIRSF000521">
    <property type="entry name" value="Transaminase_4ab_Lys_Orn"/>
    <property type="match status" value="1"/>
</dbReference>
<dbReference type="Gene3D" id="3.40.640.10">
    <property type="entry name" value="Type I PLP-dependent aspartate aminotransferase-like (Major domain)"/>
    <property type="match status" value="1"/>
</dbReference>
<dbReference type="InterPro" id="IPR005814">
    <property type="entry name" value="Aminotrans_3"/>
</dbReference>
<evidence type="ECO:0000256" key="1">
    <source>
        <dbReference type="ARBA" id="ARBA00001933"/>
    </source>
</evidence>
<dbReference type="SUPFAM" id="SSF53383">
    <property type="entry name" value="PLP-dependent transferases"/>
    <property type="match status" value="1"/>
</dbReference>
<dbReference type="GO" id="GO:0030170">
    <property type="term" value="F:pyridoxal phosphate binding"/>
    <property type="evidence" value="ECO:0007669"/>
    <property type="project" value="InterPro"/>
</dbReference>
<comment type="caution">
    <text evidence="7">The sequence shown here is derived from an EMBL/GenBank/DDBJ whole genome shotgun (WGS) entry which is preliminary data.</text>
</comment>
<accession>A0A7X1ZFZ5</accession>
<dbReference type="AlphaFoldDB" id="A0A7X1ZFZ5"/>
<evidence type="ECO:0000256" key="5">
    <source>
        <dbReference type="ARBA" id="ARBA00022898"/>
    </source>
</evidence>
<comment type="cofactor">
    <cofactor evidence="1">
        <name>pyridoxal 5'-phosphate</name>
        <dbReference type="ChEBI" id="CHEBI:597326"/>
    </cofactor>
</comment>
<organism evidence="7 8">
    <name type="scientific">Roseospira navarrensis</name>
    <dbReference type="NCBI Taxonomy" id="140058"/>
    <lineage>
        <taxon>Bacteria</taxon>
        <taxon>Pseudomonadati</taxon>
        <taxon>Pseudomonadota</taxon>
        <taxon>Alphaproteobacteria</taxon>
        <taxon>Rhodospirillales</taxon>
        <taxon>Rhodospirillaceae</taxon>
        <taxon>Roseospira</taxon>
    </lineage>
</organism>
<dbReference type="Gene3D" id="3.90.1150.10">
    <property type="entry name" value="Aspartate Aminotransferase, domain 1"/>
    <property type="match status" value="1"/>
</dbReference>
<dbReference type="InterPro" id="IPR049704">
    <property type="entry name" value="Aminotrans_3_PPA_site"/>
</dbReference>
<dbReference type="GO" id="GO:0009102">
    <property type="term" value="P:biotin biosynthetic process"/>
    <property type="evidence" value="ECO:0007669"/>
    <property type="project" value="TreeGrafter"/>
</dbReference>
<dbReference type="FunFam" id="3.40.640.10:FF:000014">
    <property type="entry name" value="Adenosylmethionine-8-amino-7-oxononanoate aminotransferase, probable"/>
    <property type="match status" value="1"/>
</dbReference>
<comment type="similarity">
    <text evidence="2 6">Belongs to the class-III pyridoxal-phosphate-dependent aminotransferase family.</text>
</comment>
<evidence type="ECO:0000256" key="4">
    <source>
        <dbReference type="ARBA" id="ARBA00022679"/>
    </source>
</evidence>
<keyword evidence="8" id="KW-1185">Reference proteome</keyword>
<dbReference type="PROSITE" id="PS00600">
    <property type="entry name" value="AA_TRANSFER_CLASS_3"/>
    <property type="match status" value="1"/>
</dbReference>
<dbReference type="CDD" id="cd00610">
    <property type="entry name" value="OAT_like"/>
    <property type="match status" value="1"/>
</dbReference>
<dbReference type="PANTHER" id="PTHR42684:SF3">
    <property type="entry name" value="ADENOSYLMETHIONINE-8-AMINO-7-OXONONANOATE AMINOTRANSFERASE"/>
    <property type="match status" value="1"/>
</dbReference>
<dbReference type="Pfam" id="PF00202">
    <property type="entry name" value="Aminotran_3"/>
    <property type="match status" value="1"/>
</dbReference>
<dbReference type="OrthoDB" id="9801834at2"/>
<dbReference type="InterPro" id="IPR015422">
    <property type="entry name" value="PyrdxlP-dep_Trfase_small"/>
</dbReference>
<keyword evidence="5 6" id="KW-0663">Pyridoxal phosphate</keyword>
<sequence>MTQVPRPNSAAARDVRSQLHPYTNPLALEQDGPVIVTRGDGAWVEDEAGARYIEGLAGLWCTALGFSAEERLARVAYDQMRMLAFYHPFGQKAHLPGIDLAEALLAMAPVPMSKVLFSGSGSEANDTALKLIRFYNNALGRPEKKKVISRIKAYHGVTLATASLTGLPNNHRDFDLPMPGILHTSCPHHYRFALEGESPEAFATRCADDLEALIQAEGPETIAAFFAEPVMGAGGVIVPPPTYFEKIQAVLKRHDILFVVDEVICGFGRTGNVWGSQTFGLEPDMLTCAKQLSSGYMPLSALMMTEKVYQVIRDNAGRIGILGHGYTYGGHPVSCAVAREVLRLYEERDLFAHAATVGPVMQKRLRTLADHPLVGEVRGVGLVAGVEIVRDKASRQPFDPAQGVGLAIGRNLHRHGVITRVIGDTVAFSPPLIITEEEIDAMVSRVARALDDTLAWCRAEDKL</sequence>
<evidence type="ECO:0000313" key="7">
    <source>
        <dbReference type="EMBL" id="MQX37826.1"/>
    </source>
</evidence>
<evidence type="ECO:0000313" key="8">
    <source>
        <dbReference type="Proteomes" id="UP000434582"/>
    </source>
</evidence>
<dbReference type="InterPro" id="IPR015424">
    <property type="entry name" value="PyrdxlP-dep_Trfase"/>
</dbReference>
<dbReference type="Proteomes" id="UP000434582">
    <property type="component" value="Unassembled WGS sequence"/>
</dbReference>
<keyword evidence="4 7" id="KW-0808">Transferase</keyword>
<dbReference type="PANTHER" id="PTHR42684">
    <property type="entry name" value="ADENOSYLMETHIONINE-8-AMINO-7-OXONONANOATE AMINOTRANSFERASE"/>
    <property type="match status" value="1"/>
</dbReference>
<evidence type="ECO:0000256" key="3">
    <source>
        <dbReference type="ARBA" id="ARBA00022576"/>
    </source>
</evidence>
<reference evidence="7 8" key="1">
    <citation type="submission" date="2019-10" db="EMBL/GenBank/DDBJ databases">
        <title>Draft whole-genome sequence of the purple nonsulfur photosynthetic bacterium Roseospira navarrensis DSM 15114.</title>
        <authorList>
            <person name="Kyndt J.A."/>
            <person name="Meyer T.E."/>
        </authorList>
    </citation>
    <scope>NUCLEOTIDE SEQUENCE [LARGE SCALE GENOMIC DNA]</scope>
    <source>
        <strain evidence="7 8">DSM 15114</strain>
    </source>
</reference>
<dbReference type="InterPro" id="IPR015421">
    <property type="entry name" value="PyrdxlP-dep_Trfase_major"/>
</dbReference>
<dbReference type="RefSeq" id="WP_153345715.1">
    <property type="nucleotide sequence ID" value="NZ_WIVE01000057.1"/>
</dbReference>
<name>A0A7X1ZFZ5_9PROT</name>
<dbReference type="GO" id="GO:0004015">
    <property type="term" value="F:adenosylmethionine-8-amino-7-oxononanoate transaminase activity"/>
    <property type="evidence" value="ECO:0007669"/>
    <property type="project" value="TreeGrafter"/>
</dbReference>
<keyword evidence="3 7" id="KW-0032">Aminotransferase</keyword>
<protein>
    <submittedName>
        <fullName evidence="7">Aminotransferase class III-fold pyridoxal phosphate-dependent enzyme</fullName>
    </submittedName>
</protein>
<dbReference type="EMBL" id="WIVE01000057">
    <property type="protein sequence ID" value="MQX37826.1"/>
    <property type="molecule type" value="Genomic_DNA"/>
</dbReference>
<evidence type="ECO:0000256" key="2">
    <source>
        <dbReference type="ARBA" id="ARBA00008954"/>
    </source>
</evidence>